<dbReference type="PANTHER" id="PTHR33991">
    <property type="entry name" value="DNA REPAIR PROTEIN RECO"/>
    <property type="match status" value="1"/>
</dbReference>
<dbReference type="GO" id="GO:0043590">
    <property type="term" value="C:bacterial nucleoid"/>
    <property type="evidence" value="ECO:0007669"/>
    <property type="project" value="TreeGrafter"/>
</dbReference>
<dbReference type="GO" id="GO:0006302">
    <property type="term" value="P:double-strand break repair"/>
    <property type="evidence" value="ECO:0007669"/>
    <property type="project" value="TreeGrafter"/>
</dbReference>
<dbReference type="PANTHER" id="PTHR33991:SF1">
    <property type="entry name" value="DNA REPAIR PROTEIN RECO"/>
    <property type="match status" value="1"/>
</dbReference>
<dbReference type="PATRIC" id="fig|1769779.3.peg.3069"/>
<dbReference type="KEGG" id="micc:AUP74_03093"/>
<dbReference type="InterPro" id="IPR037278">
    <property type="entry name" value="ARFGAP/RecO"/>
</dbReference>
<dbReference type="SUPFAM" id="SSF50249">
    <property type="entry name" value="Nucleic acid-binding proteins"/>
    <property type="match status" value="1"/>
</dbReference>
<gene>
    <name evidence="8 10" type="primary">recO</name>
    <name evidence="10" type="ORF">AUP74_03093</name>
</gene>
<name>A0A1C9WBD5_9GAMM</name>
<sequence length="251" mass="27838">MAQPQTPLQPAYILHSRPYRDSSLILELLTPEYGRIGCVARGARRDKQRRQQALQPFSPLLVTLMGRGDLKTLGPVESAGSAHWLRGRAVYGGLYANELLVRLLPVGESQYQVFAAYQDLLRGLNALVGEDSRELLGPLRLFELKLLEDLGNCPSLNYCALTQGPLDPTGNYRLERETGFVPVHRQKGAVSRADEFIGEDLLGLHGALKSDSFPPAQLAVAKRLTGLLLRPLLGEKPLQSRELFRQVYGKQ</sequence>
<dbReference type="NCBIfam" id="TIGR00613">
    <property type="entry name" value="reco"/>
    <property type="match status" value="1"/>
</dbReference>
<keyword evidence="11" id="KW-1185">Reference proteome</keyword>
<dbReference type="Gene3D" id="1.20.1440.120">
    <property type="entry name" value="Recombination protein O, C-terminal domain"/>
    <property type="match status" value="1"/>
</dbReference>
<dbReference type="OrthoDB" id="9804792at2"/>
<protein>
    <recommendedName>
        <fullName evidence="3 8">DNA repair protein RecO</fullName>
    </recommendedName>
    <alternativeName>
        <fullName evidence="7 8">Recombination protein O</fullName>
    </alternativeName>
</protein>
<proteinExistence type="inferred from homology"/>
<evidence type="ECO:0000256" key="6">
    <source>
        <dbReference type="ARBA" id="ARBA00023204"/>
    </source>
</evidence>
<evidence type="ECO:0000256" key="2">
    <source>
        <dbReference type="ARBA" id="ARBA00007452"/>
    </source>
</evidence>
<keyword evidence="6 8" id="KW-0234">DNA repair</keyword>
<dbReference type="HAMAP" id="MF_00201">
    <property type="entry name" value="RecO"/>
    <property type="match status" value="1"/>
</dbReference>
<dbReference type="InterPro" id="IPR003717">
    <property type="entry name" value="RecO"/>
</dbReference>
<organism evidence="10 11">
    <name type="scientific">Microbulbifer aggregans</name>
    <dbReference type="NCBI Taxonomy" id="1769779"/>
    <lineage>
        <taxon>Bacteria</taxon>
        <taxon>Pseudomonadati</taxon>
        <taxon>Pseudomonadota</taxon>
        <taxon>Gammaproteobacteria</taxon>
        <taxon>Cellvibrionales</taxon>
        <taxon>Microbulbiferaceae</taxon>
        <taxon>Microbulbifer</taxon>
    </lineage>
</organism>
<keyword evidence="5 8" id="KW-0233">DNA recombination</keyword>
<dbReference type="InterPro" id="IPR012340">
    <property type="entry name" value="NA-bd_OB-fold"/>
</dbReference>
<dbReference type="Proteomes" id="UP000095672">
    <property type="component" value="Chromosome"/>
</dbReference>
<keyword evidence="4 8" id="KW-0227">DNA damage</keyword>
<dbReference type="STRING" id="1769779.AUP74_03093"/>
<feature type="domain" description="DNA replication/recombination mediator RecO N-terminal" evidence="9">
    <location>
        <begin position="9"/>
        <end position="78"/>
    </location>
</feature>
<evidence type="ECO:0000256" key="5">
    <source>
        <dbReference type="ARBA" id="ARBA00023172"/>
    </source>
</evidence>
<dbReference type="RefSeq" id="WP_069948320.1">
    <property type="nucleotide sequence ID" value="NZ_CP014143.1"/>
</dbReference>
<comment type="similarity">
    <text evidence="2 8">Belongs to the RecO family.</text>
</comment>
<evidence type="ECO:0000256" key="4">
    <source>
        <dbReference type="ARBA" id="ARBA00022763"/>
    </source>
</evidence>
<comment type="function">
    <text evidence="1 8">Involved in DNA repair and RecF pathway recombination.</text>
</comment>
<dbReference type="InterPro" id="IPR042242">
    <property type="entry name" value="RecO_C"/>
</dbReference>
<evidence type="ECO:0000313" key="11">
    <source>
        <dbReference type="Proteomes" id="UP000095672"/>
    </source>
</evidence>
<evidence type="ECO:0000256" key="7">
    <source>
        <dbReference type="ARBA" id="ARBA00033409"/>
    </source>
</evidence>
<dbReference type="GO" id="GO:0006310">
    <property type="term" value="P:DNA recombination"/>
    <property type="evidence" value="ECO:0007669"/>
    <property type="project" value="UniProtKB-UniRule"/>
</dbReference>
<dbReference type="InterPro" id="IPR022572">
    <property type="entry name" value="DNA_rep/recomb_RecO_N"/>
</dbReference>
<dbReference type="Pfam" id="PF02565">
    <property type="entry name" value="RecO_C"/>
    <property type="match status" value="1"/>
</dbReference>
<dbReference type="Gene3D" id="2.40.50.140">
    <property type="entry name" value="Nucleic acid-binding proteins"/>
    <property type="match status" value="1"/>
</dbReference>
<evidence type="ECO:0000259" key="9">
    <source>
        <dbReference type="Pfam" id="PF11967"/>
    </source>
</evidence>
<dbReference type="AlphaFoldDB" id="A0A1C9WBD5"/>
<dbReference type="SUPFAM" id="SSF57863">
    <property type="entry name" value="ArfGap/RecO-like zinc finger"/>
    <property type="match status" value="1"/>
</dbReference>
<evidence type="ECO:0000256" key="3">
    <source>
        <dbReference type="ARBA" id="ARBA00021310"/>
    </source>
</evidence>
<evidence type="ECO:0000256" key="8">
    <source>
        <dbReference type="HAMAP-Rule" id="MF_00201"/>
    </source>
</evidence>
<reference evidence="11" key="1">
    <citation type="submission" date="2016-01" db="EMBL/GenBank/DDBJ databases">
        <title>Complete genome sequence of Microbulbifer sp. CCB-MM1, a halophile isolated from Matang Mangrove Forest, Perak.</title>
        <authorList>
            <person name="Moh T.H."/>
            <person name="Dinesh B."/>
            <person name="Lau N.-S."/>
            <person name="Go F."/>
            <person name="Alexander Chong S.-C."/>
        </authorList>
    </citation>
    <scope>NUCLEOTIDE SEQUENCE [LARGE SCALE GENOMIC DNA]</scope>
    <source>
        <strain evidence="11">CCB-MM1</strain>
    </source>
</reference>
<dbReference type="Pfam" id="PF11967">
    <property type="entry name" value="RecO_N"/>
    <property type="match status" value="1"/>
</dbReference>
<dbReference type="EMBL" id="CP014143">
    <property type="protein sequence ID" value="AOS98459.1"/>
    <property type="molecule type" value="Genomic_DNA"/>
</dbReference>
<evidence type="ECO:0000313" key="10">
    <source>
        <dbReference type="EMBL" id="AOS98459.1"/>
    </source>
</evidence>
<evidence type="ECO:0000256" key="1">
    <source>
        <dbReference type="ARBA" id="ARBA00003065"/>
    </source>
</evidence>
<accession>A0A1C9WBD5</accession>